<evidence type="ECO:0000313" key="2">
    <source>
        <dbReference type="EMBL" id="KMP04980.1"/>
    </source>
</evidence>
<dbReference type="AlphaFoldDB" id="A0A0J6YB66"/>
<gene>
    <name evidence="2" type="ORF">CIRG_04661</name>
</gene>
<sequence length="250" mass="28519">MTEHWDLPSPEGLIRENTSSGTRLRYENGWLRGVRSLHDDDVIDITMISSFSRITFAVHRGRVELSARHCGWQRSPGPQRSPARWQNAVFVLFNRPGTICLDSSAYRKSEFQLSHFLMHGPSVGPASFAAPAGIDEKLAHVQLLARWCSHFSSYATFSIIIDSSIVILIILSRDFNNTTHLLMTLLFYCLYSMWWQLGATVTIPLHSTATTVQSRFAMGIREQSLKEFMIPPKARMWRLITCQNRAIQAY</sequence>
<evidence type="ECO:0000256" key="1">
    <source>
        <dbReference type="SAM" id="Phobius"/>
    </source>
</evidence>
<accession>A0A0J6YB66</accession>
<evidence type="ECO:0000313" key="3">
    <source>
        <dbReference type="Proteomes" id="UP000054565"/>
    </source>
</evidence>
<keyword evidence="1" id="KW-0472">Membrane</keyword>
<name>A0A0J6YB66_COCIT</name>
<proteinExistence type="predicted"/>
<feature type="transmembrane region" description="Helical" evidence="1">
    <location>
        <begin position="151"/>
        <end position="171"/>
    </location>
</feature>
<protein>
    <submittedName>
        <fullName evidence="2">Uncharacterized protein</fullName>
    </submittedName>
</protein>
<dbReference type="Proteomes" id="UP000054565">
    <property type="component" value="Unassembled WGS sequence"/>
</dbReference>
<keyword evidence="1" id="KW-1133">Transmembrane helix</keyword>
<keyword evidence="1" id="KW-0812">Transmembrane</keyword>
<organism evidence="2 3">
    <name type="scientific">Coccidioides immitis RMSCC 2394</name>
    <dbReference type="NCBI Taxonomy" id="404692"/>
    <lineage>
        <taxon>Eukaryota</taxon>
        <taxon>Fungi</taxon>
        <taxon>Dikarya</taxon>
        <taxon>Ascomycota</taxon>
        <taxon>Pezizomycotina</taxon>
        <taxon>Eurotiomycetes</taxon>
        <taxon>Eurotiomycetidae</taxon>
        <taxon>Onygenales</taxon>
        <taxon>Onygenaceae</taxon>
        <taxon>Coccidioides</taxon>
    </lineage>
</organism>
<reference evidence="3" key="1">
    <citation type="journal article" date="2010" name="Genome Res.">
        <title>Population genomic sequencing of Coccidioides fungi reveals recent hybridization and transposon control.</title>
        <authorList>
            <person name="Neafsey D.E."/>
            <person name="Barker B.M."/>
            <person name="Sharpton T.J."/>
            <person name="Stajich J.E."/>
            <person name="Park D.J."/>
            <person name="Whiston E."/>
            <person name="Hung C.-Y."/>
            <person name="McMahan C."/>
            <person name="White J."/>
            <person name="Sykes S."/>
            <person name="Heiman D."/>
            <person name="Young S."/>
            <person name="Zeng Q."/>
            <person name="Abouelleil A."/>
            <person name="Aftuck L."/>
            <person name="Bessette D."/>
            <person name="Brown A."/>
            <person name="FitzGerald M."/>
            <person name="Lui A."/>
            <person name="Macdonald J.P."/>
            <person name="Priest M."/>
            <person name="Orbach M.J."/>
            <person name="Galgiani J.N."/>
            <person name="Kirkland T.N."/>
            <person name="Cole G.T."/>
            <person name="Birren B.W."/>
            <person name="Henn M.R."/>
            <person name="Taylor J.W."/>
            <person name="Rounsley S.D."/>
        </authorList>
    </citation>
    <scope>NUCLEOTIDE SEQUENCE [LARGE SCALE GENOMIC DNA]</scope>
    <source>
        <strain evidence="3">RMSCC 2394</strain>
    </source>
</reference>
<dbReference type="EMBL" id="DS028095">
    <property type="protein sequence ID" value="KMP04980.1"/>
    <property type="molecule type" value="Genomic_DNA"/>
</dbReference>
<feature type="transmembrane region" description="Helical" evidence="1">
    <location>
        <begin position="178"/>
        <end position="197"/>
    </location>
</feature>